<organism evidence="1 2">
    <name type="scientific">Phocaeicola vulgatus str. 3775 SL</name>
    <name type="common">B</name>
    <name type="synonym">iv</name>
    <dbReference type="NCBI Taxonomy" id="1339350"/>
    <lineage>
        <taxon>Bacteria</taxon>
        <taxon>Pseudomonadati</taxon>
        <taxon>Bacteroidota</taxon>
        <taxon>Bacteroidia</taxon>
        <taxon>Bacteroidales</taxon>
        <taxon>Bacteroidaceae</taxon>
        <taxon>Phocaeicola</taxon>
    </lineage>
</organism>
<gene>
    <name evidence="1" type="ORF">M097_1061</name>
</gene>
<sequence length="39" mass="4782">MKILKMHSDIEIDYVAMFMSVTYQSGYTHKRYWISEYSK</sequence>
<accession>A0A078REU9</accession>
<reference evidence="1 2" key="1">
    <citation type="submission" date="2014-04" db="EMBL/GenBank/DDBJ databases">
        <authorList>
            <person name="Sears C."/>
            <person name="Carroll K."/>
            <person name="Sack B.R."/>
            <person name="Qadri F."/>
            <person name="Myers L.L."/>
            <person name="Chung G.-T."/>
            <person name="Escheverria P."/>
            <person name="Fraser C.M."/>
            <person name="Sadzewicz L."/>
            <person name="Shefchek K.A."/>
            <person name="Tallon L."/>
            <person name="Das S.P."/>
            <person name="Daugherty S."/>
            <person name="Mongodin E.F."/>
        </authorList>
    </citation>
    <scope>NUCLEOTIDE SEQUENCE [LARGE SCALE GENOMIC DNA]</scope>
    <source>
        <strain evidence="2">3775 SL(B) 10 (iv)</strain>
    </source>
</reference>
<name>A0A078REU9_PHOVU</name>
<comment type="caution">
    <text evidence="1">The sequence shown here is derived from an EMBL/GenBank/DDBJ whole genome shotgun (WGS) entry which is preliminary data.</text>
</comment>
<dbReference type="EMBL" id="JNHI01000004">
    <property type="protein sequence ID" value="KDS32522.1"/>
    <property type="molecule type" value="Genomic_DNA"/>
</dbReference>
<evidence type="ECO:0000313" key="1">
    <source>
        <dbReference type="EMBL" id="KDS32522.1"/>
    </source>
</evidence>
<dbReference type="AlphaFoldDB" id="A0A078REU9"/>
<proteinExistence type="predicted"/>
<evidence type="ECO:0000313" key="2">
    <source>
        <dbReference type="Proteomes" id="UP000028134"/>
    </source>
</evidence>
<dbReference type="Proteomes" id="UP000028134">
    <property type="component" value="Unassembled WGS sequence"/>
</dbReference>
<protein>
    <submittedName>
        <fullName evidence="1">Putative type I restriction-modification system, S subunit</fullName>
    </submittedName>
</protein>